<dbReference type="EMBL" id="FOMS01000028">
    <property type="protein sequence ID" value="SFE94398.1"/>
    <property type="molecule type" value="Genomic_DNA"/>
</dbReference>
<dbReference type="InterPro" id="IPR004540">
    <property type="entry name" value="Transl_elong_EFG/EF2"/>
</dbReference>
<evidence type="ECO:0000256" key="1">
    <source>
        <dbReference type="ARBA" id="ARBA00005870"/>
    </source>
</evidence>
<feature type="binding site" evidence="8">
    <location>
        <begin position="17"/>
        <end position="24"/>
    </location>
    <ligand>
        <name>GTP</name>
        <dbReference type="ChEBI" id="CHEBI:37565"/>
    </ligand>
</feature>
<dbReference type="InterPro" id="IPR005517">
    <property type="entry name" value="Transl_elong_EFG/EF2_IV"/>
</dbReference>
<comment type="subcellular location">
    <subcellularLocation>
        <location evidence="8">Cytoplasm</location>
    </subcellularLocation>
</comment>
<dbReference type="Pfam" id="PF03764">
    <property type="entry name" value="EFG_IV"/>
    <property type="match status" value="1"/>
</dbReference>
<evidence type="ECO:0000313" key="10">
    <source>
        <dbReference type="EMBL" id="SFE94398.1"/>
    </source>
</evidence>
<evidence type="ECO:0000256" key="7">
    <source>
        <dbReference type="ARBA" id="ARBA00024731"/>
    </source>
</evidence>
<dbReference type="Gene3D" id="2.40.30.10">
    <property type="entry name" value="Translation factors"/>
    <property type="match status" value="1"/>
</dbReference>
<dbReference type="SUPFAM" id="SSF50447">
    <property type="entry name" value="Translation proteins"/>
    <property type="match status" value="1"/>
</dbReference>
<evidence type="ECO:0000259" key="9">
    <source>
        <dbReference type="PROSITE" id="PS51722"/>
    </source>
</evidence>
<evidence type="ECO:0000313" key="11">
    <source>
        <dbReference type="Proteomes" id="UP000325289"/>
    </source>
</evidence>
<keyword evidence="3 8" id="KW-0547">Nucleotide-binding</keyword>
<dbReference type="NCBIfam" id="TIGR00484">
    <property type="entry name" value="EF-G"/>
    <property type="match status" value="1"/>
</dbReference>
<dbReference type="PROSITE" id="PS51722">
    <property type="entry name" value="G_TR_2"/>
    <property type="match status" value="1"/>
</dbReference>
<dbReference type="SUPFAM" id="SSF52540">
    <property type="entry name" value="P-loop containing nucleoside triphosphate hydrolases"/>
    <property type="match status" value="1"/>
</dbReference>
<dbReference type="InterPro" id="IPR031157">
    <property type="entry name" value="G_TR_CS"/>
</dbReference>
<dbReference type="FunFam" id="3.40.50.300:FF:000029">
    <property type="entry name" value="Elongation factor G"/>
    <property type="match status" value="1"/>
</dbReference>
<gene>
    <name evidence="8" type="primary">fusA</name>
    <name evidence="10" type="ORF">SAMN04515678_1282</name>
</gene>
<dbReference type="HAMAP" id="MF_00054_B">
    <property type="entry name" value="EF_G_EF_2_B"/>
    <property type="match status" value="1"/>
</dbReference>
<keyword evidence="8" id="KW-0963">Cytoplasm</keyword>
<dbReference type="OrthoDB" id="9802948at2"/>
<dbReference type="Gene3D" id="3.30.70.240">
    <property type="match status" value="1"/>
</dbReference>
<dbReference type="SMART" id="SM00838">
    <property type="entry name" value="EFG_C"/>
    <property type="match status" value="1"/>
</dbReference>
<keyword evidence="6 8" id="KW-0342">GTP-binding</keyword>
<dbReference type="InterPro" id="IPR005225">
    <property type="entry name" value="Small_GTP-bd"/>
</dbReference>
<dbReference type="InterPro" id="IPR035647">
    <property type="entry name" value="EFG_III/V"/>
</dbReference>
<dbReference type="GO" id="GO:0005737">
    <property type="term" value="C:cytoplasm"/>
    <property type="evidence" value="ECO:0007669"/>
    <property type="project" value="UniProtKB-SubCell"/>
</dbReference>
<keyword evidence="11" id="KW-1185">Reference proteome</keyword>
<dbReference type="InterPro" id="IPR014721">
    <property type="entry name" value="Ribsml_uS5_D2-typ_fold_subgr"/>
</dbReference>
<dbReference type="Pfam" id="PF00679">
    <property type="entry name" value="EFG_C"/>
    <property type="match status" value="1"/>
</dbReference>
<evidence type="ECO:0000256" key="4">
    <source>
        <dbReference type="ARBA" id="ARBA00022768"/>
    </source>
</evidence>
<evidence type="ECO:0000256" key="3">
    <source>
        <dbReference type="ARBA" id="ARBA00022741"/>
    </source>
</evidence>
<dbReference type="RefSeq" id="WP_149759028.1">
    <property type="nucleotide sequence ID" value="NZ_FOMS01000028.1"/>
</dbReference>
<dbReference type="NCBIfam" id="TIGR00231">
    <property type="entry name" value="small_GTP"/>
    <property type="match status" value="1"/>
</dbReference>
<dbReference type="InterPro" id="IPR000640">
    <property type="entry name" value="EFG_V-like"/>
</dbReference>
<accession>A0A1I2EPL5</accession>
<dbReference type="InterPro" id="IPR009000">
    <property type="entry name" value="Transl_B-barrel_sf"/>
</dbReference>
<dbReference type="CDD" id="cd04088">
    <property type="entry name" value="EFG_mtEFG_II"/>
    <property type="match status" value="1"/>
</dbReference>
<dbReference type="InterPro" id="IPR000795">
    <property type="entry name" value="T_Tr_GTP-bd_dom"/>
</dbReference>
<dbReference type="GO" id="GO:0003924">
    <property type="term" value="F:GTPase activity"/>
    <property type="evidence" value="ECO:0007669"/>
    <property type="project" value="InterPro"/>
</dbReference>
<dbReference type="PANTHER" id="PTHR43261">
    <property type="entry name" value="TRANSLATION ELONGATION FACTOR G-RELATED"/>
    <property type="match status" value="1"/>
</dbReference>
<dbReference type="InterPro" id="IPR047872">
    <property type="entry name" value="EFG_IV"/>
</dbReference>
<dbReference type="AlphaFoldDB" id="A0A1I2EPL5"/>
<evidence type="ECO:0000256" key="6">
    <source>
        <dbReference type="ARBA" id="ARBA00023134"/>
    </source>
</evidence>
<dbReference type="Proteomes" id="UP000325289">
    <property type="component" value="Unassembled WGS sequence"/>
</dbReference>
<dbReference type="GO" id="GO:0097216">
    <property type="term" value="F:guanosine tetraphosphate binding"/>
    <property type="evidence" value="ECO:0007669"/>
    <property type="project" value="UniProtKB-ARBA"/>
</dbReference>
<dbReference type="CDD" id="cd01886">
    <property type="entry name" value="EF-G"/>
    <property type="match status" value="1"/>
</dbReference>
<dbReference type="FunFam" id="2.40.30.10:FF:000006">
    <property type="entry name" value="Elongation factor G"/>
    <property type="match status" value="1"/>
</dbReference>
<dbReference type="InterPro" id="IPR027417">
    <property type="entry name" value="P-loop_NTPase"/>
</dbReference>
<evidence type="ECO:0000256" key="2">
    <source>
        <dbReference type="ARBA" id="ARBA00017872"/>
    </source>
</evidence>
<dbReference type="SMART" id="SM00889">
    <property type="entry name" value="EFG_IV"/>
    <property type="match status" value="1"/>
</dbReference>
<evidence type="ECO:0000256" key="8">
    <source>
        <dbReference type="HAMAP-Rule" id="MF_00054"/>
    </source>
</evidence>
<comment type="function">
    <text evidence="7 8">Catalyzes the GTP-dependent ribosomal translocation step during translation elongation. During this step, the ribosome changes from the pre-translocational (PRE) to the post-translocational (POST) state as the newly formed A-site-bound peptidyl-tRNA and P-site-bound deacylated tRNA move to the P and E sites, respectively. Catalyzes the coordinated movement of the two tRNA molecules, the mRNA and conformational changes in the ribosome.</text>
</comment>
<dbReference type="Pfam" id="PF22042">
    <property type="entry name" value="EF-G_D2"/>
    <property type="match status" value="1"/>
</dbReference>
<dbReference type="InterPro" id="IPR035649">
    <property type="entry name" value="EFG_V"/>
</dbReference>
<keyword evidence="5 8" id="KW-0648">Protein biosynthesis</keyword>
<dbReference type="FunFam" id="3.30.70.870:FF:000001">
    <property type="entry name" value="Elongation factor G"/>
    <property type="match status" value="1"/>
</dbReference>
<dbReference type="SUPFAM" id="SSF54980">
    <property type="entry name" value="EF-G C-terminal domain-like"/>
    <property type="match status" value="2"/>
</dbReference>
<proteinExistence type="inferred from homology"/>
<dbReference type="InterPro" id="IPR053905">
    <property type="entry name" value="EF-G-like_DII"/>
</dbReference>
<name>A0A1I2EPL5_9RHOB</name>
<dbReference type="CDD" id="cd01434">
    <property type="entry name" value="EFG_mtEFG1_IV"/>
    <property type="match status" value="1"/>
</dbReference>
<dbReference type="Gene3D" id="3.30.70.870">
    <property type="entry name" value="Elongation Factor G (Translational Gtpase), domain 3"/>
    <property type="match status" value="1"/>
</dbReference>
<keyword evidence="4 8" id="KW-0251">Elongation factor</keyword>
<comment type="similarity">
    <text evidence="1 8">Belongs to the TRAFAC class translation factor GTPase superfamily. Classic translation factor GTPase family. EF-G/EF-2 subfamily.</text>
</comment>
<dbReference type="PANTHER" id="PTHR43261:SF1">
    <property type="entry name" value="RIBOSOME-RELEASING FACTOR 2, MITOCHONDRIAL"/>
    <property type="match status" value="1"/>
</dbReference>
<dbReference type="InterPro" id="IPR041095">
    <property type="entry name" value="EFG_II"/>
</dbReference>
<dbReference type="Pfam" id="PF14492">
    <property type="entry name" value="EFG_III"/>
    <property type="match status" value="1"/>
</dbReference>
<dbReference type="NCBIfam" id="NF009381">
    <property type="entry name" value="PRK12740.1-5"/>
    <property type="match status" value="1"/>
</dbReference>
<sequence>MAREYSLDRYRNFGIMAHIDAGKTTCTERVLFYTGKSHKIGEVHDGAATMDWMEQEQERGITITSAATTTFWFRTEDGENPTGIYGDTPQEAKFRFNIIDTPGHVDFTIEVERSLAVLDGAICVLDANAGVEPQTETVWRQADRYHVPRIVFVNKMDKIGADFWNCVKMIKDRTGATPVPIQMPIGAEDKLEGIVDLVTMKEWVWKGEDLGASWVIQDIRDDLKDRAEEMRAELIENAVEQDDEAMEAYLEGVEPDLPKLRELIRKGTLSLSFVPVLAGSAFKNKGVQPLLNAVIDYLPGPLDVPPYMGFSPDDETETRNIERKPGDEQPFSGLAFKIMNDPFVGSLTFTRIYSGLLEKGGTVLNSTKGKKERIGRMMMMHSNSREEIDWAGSGDIIALAGLKDTTTGDTLCDPQKQVVLETMTFPDPVIEIAVEPKTKADQEKMSAGLQRLAAEDPSFRVETDLESGQTIMKGMGELHLDILVDRLKREFKVEANIGAPQVAYRETISQQITHTYTHKKQSGGSGQFAEVQLEITPTEPGEGYSFESRIVGGSVPKEYIPGVEKGIKSVMDSGPLAGFPVIDFKVALVDGKYHDVDSSVLAFEIASRMCMREGLRKAGAQLLEPMMKVEVVSPEEYTGSVIGDLTSRRGQVTGQDPRGNAVAIHAMVPLANMFGYINNLRSMSSGRAQFTMQFDHYNAVPQNISDEIQKQYA</sequence>
<dbReference type="FunFam" id="3.30.70.240:FF:000001">
    <property type="entry name" value="Elongation factor G"/>
    <property type="match status" value="1"/>
</dbReference>
<dbReference type="FunFam" id="3.30.230.10:FF:000003">
    <property type="entry name" value="Elongation factor G"/>
    <property type="match status" value="1"/>
</dbReference>
<dbReference type="SUPFAM" id="SSF54211">
    <property type="entry name" value="Ribosomal protein S5 domain 2-like"/>
    <property type="match status" value="1"/>
</dbReference>
<dbReference type="Gene3D" id="3.30.230.10">
    <property type="match status" value="1"/>
</dbReference>
<feature type="domain" description="Tr-type G" evidence="9">
    <location>
        <begin position="8"/>
        <end position="302"/>
    </location>
</feature>
<dbReference type="GO" id="GO:0003746">
    <property type="term" value="F:translation elongation factor activity"/>
    <property type="evidence" value="ECO:0007669"/>
    <property type="project" value="UniProtKB-UniRule"/>
</dbReference>
<feature type="binding site" evidence="8">
    <location>
        <begin position="154"/>
        <end position="157"/>
    </location>
    <ligand>
        <name>GTP</name>
        <dbReference type="ChEBI" id="CHEBI:37565"/>
    </ligand>
</feature>
<feature type="binding site" evidence="8">
    <location>
        <begin position="100"/>
        <end position="104"/>
    </location>
    <ligand>
        <name>GTP</name>
        <dbReference type="ChEBI" id="CHEBI:37565"/>
    </ligand>
</feature>
<dbReference type="PROSITE" id="PS00301">
    <property type="entry name" value="G_TR_1"/>
    <property type="match status" value="1"/>
</dbReference>
<dbReference type="InterPro" id="IPR020568">
    <property type="entry name" value="Ribosomal_Su5_D2-typ_SF"/>
</dbReference>
<dbReference type="CDD" id="cd03713">
    <property type="entry name" value="EFG_mtEFG_C"/>
    <property type="match status" value="1"/>
</dbReference>
<dbReference type="CDD" id="cd16262">
    <property type="entry name" value="EFG_III"/>
    <property type="match status" value="1"/>
</dbReference>
<dbReference type="Gene3D" id="3.40.50.300">
    <property type="entry name" value="P-loop containing nucleotide triphosphate hydrolases"/>
    <property type="match status" value="1"/>
</dbReference>
<dbReference type="NCBIfam" id="NF009379">
    <property type="entry name" value="PRK12740.1-3"/>
    <property type="match status" value="1"/>
</dbReference>
<protein>
    <recommendedName>
        <fullName evidence="2 8">Elongation factor G</fullName>
        <shortName evidence="8">EF-G</shortName>
    </recommendedName>
</protein>
<dbReference type="InterPro" id="IPR009022">
    <property type="entry name" value="EFG_III"/>
</dbReference>
<evidence type="ECO:0000256" key="5">
    <source>
        <dbReference type="ARBA" id="ARBA00022917"/>
    </source>
</evidence>
<dbReference type="Pfam" id="PF00009">
    <property type="entry name" value="GTP_EFTU"/>
    <property type="match status" value="1"/>
</dbReference>
<dbReference type="PRINTS" id="PR00315">
    <property type="entry name" value="ELONGATNFCT"/>
</dbReference>
<dbReference type="GO" id="GO:0005525">
    <property type="term" value="F:GTP binding"/>
    <property type="evidence" value="ECO:0007669"/>
    <property type="project" value="UniProtKB-UniRule"/>
</dbReference>
<organism evidence="10 11">
    <name type="scientific">Roseivivax sediminis</name>
    <dbReference type="NCBI Taxonomy" id="936889"/>
    <lineage>
        <taxon>Bacteria</taxon>
        <taxon>Pseudomonadati</taxon>
        <taxon>Pseudomonadota</taxon>
        <taxon>Alphaproteobacteria</taxon>
        <taxon>Rhodobacterales</taxon>
        <taxon>Roseobacteraceae</taxon>
        <taxon>Roseivivax</taxon>
    </lineage>
</organism>
<dbReference type="GO" id="GO:0032790">
    <property type="term" value="P:ribosome disassembly"/>
    <property type="evidence" value="ECO:0007669"/>
    <property type="project" value="TreeGrafter"/>
</dbReference>
<reference evidence="10 11" key="1">
    <citation type="submission" date="2016-10" db="EMBL/GenBank/DDBJ databases">
        <authorList>
            <person name="Varghese N."/>
            <person name="Submissions S."/>
        </authorList>
    </citation>
    <scope>NUCLEOTIDE SEQUENCE [LARGE SCALE GENOMIC DNA]</scope>
    <source>
        <strain evidence="11">YIM D21,KCTC 23444,ACCC 10710</strain>
    </source>
</reference>